<evidence type="ECO:0000256" key="4">
    <source>
        <dbReference type="ARBA" id="ARBA00022741"/>
    </source>
</evidence>
<dbReference type="InterPro" id="IPR041118">
    <property type="entry name" value="Rx_N"/>
</dbReference>
<dbReference type="SUPFAM" id="SSF52540">
    <property type="entry name" value="P-loop containing nucleoside triphosphate hydrolases"/>
    <property type="match status" value="1"/>
</dbReference>
<dbReference type="GO" id="GO:0009626">
    <property type="term" value="P:plant-type hypersensitive response"/>
    <property type="evidence" value="ECO:0007669"/>
    <property type="project" value="UniProtKB-ARBA"/>
</dbReference>
<dbReference type="GO" id="GO:0042742">
    <property type="term" value="P:defense response to bacterium"/>
    <property type="evidence" value="ECO:0007669"/>
    <property type="project" value="UniProtKB-ARBA"/>
</dbReference>
<keyword evidence="5" id="KW-0611">Plant defense</keyword>
<dbReference type="Gene3D" id="3.40.50.300">
    <property type="entry name" value="P-loop containing nucleotide triphosphate hydrolases"/>
    <property type="match status" value="1"/>
</dbReference>
<evidence type="ECO:0000256" key="5">
    <source>
        <dbReference type="ARBA" id="ARBA00022821"/>
    </source>
</evidence>
<feature type="domain" description="NB-ARC" evidence="7">
    <location>
        <begin position="188"/>
        <end position="357"/>
    </location>
</feature>
<dbReference type="InParanoid" id="A0A287EGN3"/>
<reference evidence="12" key="1">
    <citation type="journal article" date="2012" name="Nature">
        <title>A physical, genetic and functional sequence assembly of the barley genome.</title>
        <authorList>
            <consortium name="The International Barley Genome Sequencing Consortium"/>
            <person name="Mayer K.F."/>
            <person name="Waugh R."/>
            <person name="Brown J.W."/>
            <person name="Schulman A."/>
            <person name="Langridge P."/>
            <person name="Platzer M."/>
            <person name="Fincher G.B."/>
            <person name="Muehlbauer G.J."/>
            <person name="Sato K."/>
            <person name="Close T.J."/>
            <person name="Wise R.P."/>
            <person name="Stein N."/>
        </authorList>
    </citation>
    <scope>NUCLEOTIDE SEQUENCE [LARGE SCALE GENOMIC DNA]</scope>
    <source>
        <strain evidence="12">cv. Morex</strain>
    </source>
</reference>
<dbReference type="Proteomes" id="UP000011116">
    <property type="component" value="Chromosome 1H"/>
</dbReference>
<dbReference type="Gene3D" id="1.10.8.430">
    <property type="entry name" value="Helical domain of apoptotic protease-activating factors"/>
    <property type="match status" value="1"/>
</dbReference>
<reference evidence="11" key="3">
    <citation type="submission" date="2022-01" db="UniProtKB">
        <authorList>
            <consortium name="EnsemblPlants"/>
        </authorList>
    </citation>
    <scope>IDENTIFICATION</scope>
    <source>
        <strain evidence="11">subsp. vulgare</strain>
    </source>
</reference>
<dbReference type="Gene3D" id="1.20.5.4130">
    <property type="match status" value="1"/>
</dbReference>
<dbReference type="InterPro" id="IPR044974">
    <property type="entry name" value="Disease_R_plants"/>
</dbReference>
<feature type="domain" description="Disease resistance R13L4/SHOC-2-like LRR" evidence="10">
    <location>
        <begin position="563"/>
        <end position="893"/>
    </location>
</feature>
<dbReference type="FunFam" id="3.40.50.300:FF:001091">
    <property type="entry name" value="Probable disease resistance protein At1g61300"/>
    <property type="match status" value="1"/>
</dbReference>
<evidence type="ECO:0000259" key="8">
    <source>
        <dbReference type="Pfam" id="PF18052"/>
    </source>
</evidence>
<name>A0A287EGN3_HORVV</name>
<dbReference type="Pfam" id="PF23598">
    <property type="entry name" value="LRR_14"/>
    <property type="match status" value="1"/>
</dbReference>
<accession>A0A287EGN3</accession>
<feature type="domain" description="Disease resistance protein winged helix" evidence="9">
    <location>
        <begin position="445"/>
        <end position="516"/>
    </location>
</feature>
<dbReference type="PaxDb" id="4513-MLOC_77310.1"/>
<dbReference type="GO" id="GO:0043531">
    <property type="term" value="F:ADP binding"/>
    <property type="evidence" value="ECO:0007669"/>
    <property type="project" value="InterPro"/>
</dbReference>
<dbReference type="SUPFAM" id="SSF52058">
    <property type="entry name" value="L domain-like"/>
    <property type="match status" value="1"/>
</dbReference>
<feature type="domain" description="Disease resistance N-terminal" evidence="8">
    <location>
        <begin position="27"/>
        <end position="110"/>
    </location>
</feature>
<dbReference type="eggNOG" id="KOG4658">
    <property type="taxonomic scope" value="Eukaryota"/>
</dbReference>
<evidence type="ECO:0000313" key="11">
    <source>
        <dbReference type="EnsemblPlants" id="HORVU.MOREX.r3.1HG0002960.1"/>
    </source>
</evidence>
<comment type="similarity">
    <text evidence="1">Belongs to the disease resistance NB-LRR family.</text>
</comment>
<evidence type="ECO:0000256" key="3">
    <source>
        <dbReference type="ARBA" id="ARBA00022737"/>
    </source>
</evidence>
<dbReference type="FunFam" id="1.10.10.10:FF:000322">
    <property type="entry name" value="Probable disease resistance protein At1g63360"/>
    <property type="match status" value="1"/>
</dbReference>
<dbReference type="EnsemblPlants" id="HORVU.MOREX.r3.1HG0002960.1">
    <property type="protein sequence ID" value="HORVU.MOREX.r3.1HG0002960.1"/>
    <property type="gene ID" value="HORVU.MOREX.r3.1HG0002960"/>
</dbReference>
<dbReference type="FunCoup" id="A0A287EGN3">
    <property type="interactions" value="8"/>
</dbReference>
<organism evidence="11 12">
    <name type="scientific">Hordeum vulgare subsp. vulgare</name>
    <name type="common">Domesticated barley</name>
    <dbReference type="NCBI Taxonomy" id="112509"/>
    <lineage>
        <taxon>Eukaryota</taxon>
        <taxon>Viridiplantae</taxon>
        <taxon>Streptophyta</taxon>
        <taxon>Embryophyta</taxon>
        <taxon>Tracheophyta</taxon>
        <taxon>Spermatophyta</taxon>
        <taxon>Magnoliopsida</taxon>
        <taxon>Liliopsida</taxon>
        <taxon>Poales</taxon>
        <taxon>Poaceae</taxon>
        <taxon>BOP clade</taxon>
        <taxon>Pooideae</taxon>
        <taxon>Triticodae</taxon>
        <taxon>Triticeae</taxon>
        <taxon>Hordeinae</taxon>
        <taxon>Hordeum</taxon>
    </lineage>
</organism>
<keyword evidence="12" id="KW-1185">Reference proteome</keyword>
<dbReference type="PANTHER" id="PTHR23155">
    <property type="entry name" value="DISEASE RESISTANCE PROTEIN RP"/>
    <property type="match status" value="1"/>
</dbReference>
<dbReference type="InterPro" id="IPR036388">
    <property type="entry name" value="WH-like_DNA-bd_sf"/>
</dbReference>
<dbReference type="Gene3D" id="3.80.10.10">
    <property type="entry name" value="Ribonuclease Inhibitor"/>
    <property type="match status" value="2"/>
</dbReference>
<dbReference type="InterPro" id="IPR042197">
    <property type="entry name" value="Apaf_helical"/>
</dbReference>
<dbReference type="STRING" id="112509.A0A287EGN3"/>
<dbReference type="InterPro" id="IPR055414">
    <property type="entry name" value="LRR_R13L4/SHOC2-like"/>
</dbReference>
<dbReference type="AlphaFoldDB" id="A0A287EGN3"/>
<evidence type="ECO:0000256" key="1">
    <source>
        <dbReference type="ARBA" id="ARBA00008894"/>
    </source>
</evidence>
<dbReference type="Pfam" id="PF18052">
    <property type="entry name" value="Rx_N"/>
    <property type="match status" value="1"/>
</dbReference>
<dbReference type="PRINTS" id="PR00364">
    <property type="entry name" value="DISEASERSIST"/>
</dbReference>
<sequence>MQMAEAVILSVVIKIGVALGNETLKQASLRFQNFNTQLTDLQGRMGRIRVELRLMHGFLGQVDIQNLKNRNYGIWVEELRMLAHRIEDIVDEYLYLVGHKHDIGWGAYLRKGCKKTNLSISLNRIASMVKEEEVNLVHLFQARSRWVSLVDGGNSCNSSGIIERSQHLASISRSLGEEELVGVDENRGQLEQWLLPMDLLHYVVIVLYGMGGLGKTVLAANVYRKEREKFDCHAWVSISQTYSTKDVLKCLITELYRDRQDIPDNINNMGINDLQHAVSAFLNDKKYLIILDDVWSPEAFGDLFGALVHNNMQSRLVITTRQGKVCALASPERILALTALPEDKALDLFCKKAFPRHTNHKCPAEFNPLSEEIVKKCRGLPLALVSVGSLLRVREKSVEEWRKINDQLSWELINNPRLHDIRNILHLSYIYLPAHLKSCFLYCSLFPEDYIFQRKQLARLWIAEGFIEGRGASTLEEVAEEYMKELVHRNMLQLVERNSFGRIKKFRMHDIIRELAVDLCQNVYFGVAYDEDKCGGYLEKVGRRLVVHKLKKDIEQAISRIHHLRSIAVMDNSMPSLTLLSVLSKMSRYMTVLELSGLPIEKIPDAIGDLFNLCHLGLRNSKVKMLPESIDKLSNLMTLDLHNSDIQKLPGGIVKLKKLRHLFAQKFNDPSGRVFQWSSGVSILKGLGELANLQTLQALVLEDESVKQLGELTQLRSLRLVNVKEIYCGRVCGALAQMQFLSTLHVNVSDENERLMLNALPAKLQKLCLRGPLDVESLKASPLFQAGGQNLHVLGLNWSGLMEDSLPFISRLTNLTELFFTNAYNGGQLVFRDGWLPNLKTLQLRDLPHLERLDIEQGAMVTLEKLLLANLNSMKHVPSGIQFLVTLQHLYFLEIRAEFLELLRQFLTNGDIHPFRYSLQARLMFSDPQNAMPLE</sequence>
<dbReference type="Gramene" id="HORVU.MOREX.r3.1HG0002960.1">
    <property type="protein sequence ID" value="HORVU.MOREX.r3.1HG0002960.1"/>
    <property type="gene ID" value="HORVU.MOREX.r3.1HG0002960"/>
</dbReference>
<evidence type="ECO:0000259" key="9">
    <source>
        <dbReference type="Pfam" id="PF23559"/>
    </source>
</evidence>
<dbReference type="OMA" id="RYCPRIC"/>
<dbReference type="InterPro" id="IPR027417">
    <property type="entry name" value="P-loop_NTPase"/>
</dbReference>
<dbReference type="GO" id="GO:0002758">
    <property type="term" value="P:innate immune response-activating signaling pathway"/>
    <property type="evidence" value="ECO:0007669"/>
    <property type="project" value="UniProtKB-ARBA"/>
</dbReference>
<keyword evidence="6" id="KW-0175">Coiled coil</keyword>
<evidence type="ECO:0008006" key="13">
    <source>
        <dbReference type="Google" id="ProtNLM"/>
    </source>
</evidence>
<dbReference type="Pfam" id="PF00931">
    <property type="entry name" value="NB-ARC"/>
    <property type="match status" value="1"/>
</dbReference>
<evidence type="ECO:0000256" key="6">
    <source>
        <dbReference type="ARBA" id="ARBA00023054"/>
    </source>
</evidence>
<evidence type="ECO:0000313" key="12">
    <source>
        <dbReference type="Proteomes" id="UP000011116"/>
    </source>
</evidence>
<evidence type="ECO:0000256" key="2">
    <source>
        <dbReference type="ARBA" id="ARBA00022614"/>
    </source>
</evidence>
<keyword evidence="2" id="KW-0433">Leucine-rich repeat</keyword>
<dbReference type="InterPro" id="IPR002182">
    <property type="entry name" value="NB-ARC"/>
</dbReference>
<dbReference type="Pfam" id="PF23559">
    <property type="entry name" value="WHD_DRP"/>
    <property type="match status" value="1"/>
</dbReference>
<proteinExistence type="inferred from homology"/>
<dbReference type="SMR" id="A0A287EGN3"/>
<reference evidence="11" key="2">
    <citation type="submission" date="2020-10" db="EMBL/GenBank/DDBJ databases">
        <authorList>
            <person name="Scholz U."/>
            <person name="Mascher M."/>
            <person name="Fiebig A."/>
        </authorList>
    </citation>
    <scope>NUCLEOTIDE SEQUENCE [LARGE SCALE GENOMIC DNA]</scope>
    <source>
        <strain evidence="11">cv. Morex</strain>
    </source>
</reference>
<dbReference type="InterPro" id="IPR032675">
    <property type="entry name" value="LRR_dom_sf"/>
</dbReference>
<evidence type="ECO:0000259" key="7">
    <source>
        <dbReference type="Pfam" id="PF00931"/>
    </source>
</evidence>
<dbReference type="InterPro" id="IPR058922">
    <property type="entry name" value="WHD_DRP"/>
</dbReference>
<dbReference type="PANTHER" id="PTHR23155:SF1098">
    <property type="entry name" value="OS11G0678400 PROTEIN"/>
    <property type="match status" value="1"/>
</dbReference>
<dbReference type="Gene3D" id="1.10.10.10">
    <property type="entry name" value="Winged helix-like DNA-binding domain superfamily/Winged helix DNA-binding domain"/>
    <property type="match status" value="1"/>
</dbReference>
<protein>
    <recommendedName>
        <fullName evidence="13">NB-ARC domain-containing protein</fullName>
    </recommendedName>
</protein>
<keyword evidence="4" id="KW-0547">Nucleotide-binding</keyword>
<keyword evidence="3" id="KW-0677">Repeat</keyword>
<evidence type="ECO:0000259" key="10">
    <source>
        <dbReference type="Pfam" id="PF23598"/>
    </source>
</evidence>